<dbReference type="RefSeq" id="XP_033350171.1">
    <property type="nucleotide sequence ID" value="XM_033494280.1"/>
</dbReference>
<accession>A0A6J3KCJ0</accession>
<dbReference type="KEGG" id="bvk:117233727"/>
<evidence type="ECO:0000259" key="6">
    <source>
        <dbReference type="PROSITE" id="PS51644"/>
    </source>
</evidence>
<sequence>MEREEVIKNVRACLISSKGGVKMDDLNKDYRLLIDENIPFRKLGYQSLVAFLRTVPSVKITEKGKDCFVEAVPTGESAHITKLIARQKTATKKYNKMVNTKRPTPFRKPMMTRNFGNIRSFNNNLYSQMSGKQNMYFPAMSTKITVHQNSEKPRYIQSNCGIPPSSPSKRLKDRQVNSVLSTNQSINKSKDETQIKNNLRTVTSVISQHSKNANINVEMLPKKISSPNDRLKVNPIPSLMDIRTNISTLPQSPEVLSPFSPGQVLADGKMKLQQSTKLPAALGNTRKIVPKLQPTDPREELKRRASVLNLAEPVYQICPTTIKNTKEPAVFAQVKIGPHGYSSYPEQAHTEDEAQKLAAKFALLDLTEKYGSSSCFNETKDKSIIKERVLSIIDAHPNGIFMHQIPMYYKQQYEEILPGNWEKVIETSSEIVLEKGVDNSVILRRFTSSDLREKIRNTTSLKTDKILLHPIGPVAPGQLQLPEEEFWIVSVTYVISTVEIWARIVGDAYSDEFDIMTTEMRKHYSNIQQSLKASLIEIGNYYVVFEDESWHRVRCVDFNITTGMVTVSFIDYGDEDIYHYSRLQILDKKFCVLPAQALRLCLYGLEDFNDCDSTVIAIEKCLLDRALYVEVRNRKKDQNDLSATVVFYDTHGPDDINLNLELFKQISQNVLVAPKLDVEGQVSEVFISHVEQNGDVYVQVQSESMKLLVNLLNRLICTGLNTEDLESCIVTTVDSSKTYFVSVNNNWYRGKIVSDSFYNQLRAFLIDFGKTVTVTKSNLLSLETLSQVLANYPPQALKVHLHNIDKSMFNEKMVAKLVELAPKGEPLIVKVVSSIKGTPVVELFKRIQPSNMLVSVNNTLALEEEITKTHGDGNNNIKPRKRIERMNSKFAGSEDDDVVKSLKPPKISGIGEYFDVHVTMAAHPGNFTVQPFDDKRSLELMMIQLQEACQVYKGPTPTPESVKEGKLYAAQHIDSHWYRVCISSIIKENMVSVYFCDFGDVSVLPLNKLQPLKSEFLELPYQAIKARLAGIRPINVDWSVEDSLRFQELVVDKNFVSIVYESKSDGFSPADTILGLKLIDVNTAEDIYIDQLLIEEGRATLND</sequence>
<name>A0A6J3KCJ0_9HYME</name>
<dbReference type="Gene3D" id="2.30.30.140">
    <property type="match status" value="3"/>
</dbReference>
<proteinExistence type="predicted"/>
<evidence type="ECO:0000256" key="1">
    <source>
        <dbReference type="ARBA" id="ARBA00004496"/>
    </source>
</evidence>
<evidence type="ECO:0000313" key="7">
    <source>
        <dbReference type="Proteomes" id="UP000504631"/>
    </source>
</evidence>
<dbReference type="InterPro" id="IPR025605">
    <property type="entry name" value="OST-HTH/LOTUS_dom"/>
</dbReference>
<dbReference type="InterPro" id="IPR050621">
    <property type="entry name" value="Tudor_domain_containing"/>
</dbReference>
<protein>
    <submittedName>
        <fullName evidence="8 9">Tudor domain-containing protein 7-like</fullName>
    </submittedName>
</protein>
<dbReference type="PROSITE" id="PS51644">
    <property type="entry name" value="HTH_OST"/>
    <property type="match status" value="1"/>
</dbReference>
<evidence type="ECO:0000256" key="2">
    <source>
        <dbReference type="ARBA" id="ARBA00022490"/>
    </source>
</evidence>
<organism evidence="7 8">
    <name type="scientific">Bombus vosnesenskii</name>
    <dbReference type="NCBI Taxonomy" id="207650"/>
    <lineage>
        <taxon>Eukaryota</taxon>
        <taxon>Metazoa</taxon>
        <taxon>Ecdysozoa</taxon>
        <taxon>Arthropoda</taxon>
        <taxon>Hexapoda</taxon>
        <taxon>Insecta</taxon>
        <taxon>Pterygota</taxon>
        <taxon>Neoptera</taxon>
        <taxon>Endopterygota</taxon>
        <taxon>Hymenoptera</taxon>
        <taxon>Apocrita</taxon>
        <taxon>Aculeata</taxon>
        <taxon>Apoidea</taxon>
        <taxon>Anthophila</taxon>
        <taxon>Apidae</taxon>
        <taxon>Bombus</taxon>
        <taxon>Pyrobombus</taxon>
    </lineage>
</organism>
<dbReference type="Pfam" id="PF00567">
    <property type="entry name" value="TUDOR"/>
    <property type="match status" value="3"/>
</dbReference>
<dbReference type="GO" id="GO:0030154">
    <property type="term" value="P:cell differentiation"/>
    <property type="evidence" value="ECO:0007669"/>
    <property type="project" value="UniProtKB-ARBA"/>
</dbReference>
<evidence type="ECO:0000256" key="4">
    <source>
        <dbReference type="ARBA" id="ARBA00022871"/>
    </source>
</evidence>
<keyword evidence="4" id="KW-0744">Spermatogenesis</keyword>
<reference evidence="8 9" key="1">
    <citation type="submission" date="2025-04" db="UniProtKB">
        <authorList>
            <consortium name="RefSeq"/>
        </authorList>
    </citation>
    <scope>IDENTIFICATION</scope>
    <source>
        <tissue evidence="8 9">Muscle</tissue>
    </source>
</reference>
<dbReference type="Gene3D" id="3.30.420.610">
    <property type="entry name" value="LOTUS domain-like"/>
    <property type="match status" value="2"/>
</dbReference>
<comment type="subcellular location">
    <subcellularLocation>
        <location evidence="1">Cytoplasm</location>
    </subcellularLocation>
</comment>
<keyword evidence="3" id="KW-0677">Repeat</keyword>
<keyword evidence="7" id="KW-1185">Reference proteome</keyword>
<dbReference type="GO" id="GO:0005737">
    <property type="term" value="C:cytoplasm"/>
    <property type="evidence" value="ECO:0007669"/>
    <property type="project" value="UniProtKB-SubCell"/>
</dbReference>
<dbReference type="SMART" id="SM00333">
    <property type="entry name" value="TUDOR"/>
    <property type="match status" value="3"/>
</dbReference>
<dbReference type="InterPro" id="IPR041966">
    <property type="entry name" value="LOTUS-like"/>
</dbReference>
<dbReference type="CTD" id="37304"/>
<dbReference type="PROSITE" id="PS50304">
    <property type="entry name" value="TUDOR"/>
    <property type="match status" value="1"/>
</dbReference>
<feature type="domain" description="Tudor" evidence="5">
    <location>
        <begin position="961"/>
        <end position="1019"/>
    </location>
</feature>
<keyword evidence="2" id="KW-0963">Cytoplasm</keyword>
<dbReference type="RefSeq" id="XP_033350172.1">
    <property type="nucleotide sequence ID" value="XM_033494281.1"/>
</dbReference>
<dbReference type="InterPro" id="IPR035437">
    <property type="entry name" value="SNase_OB-fold_sf"/>
</dbReference>
<dbReference type="PANTHER" id="PTHR22948:SF77">
    <property type="entry name" value="SERINE_THREONINE-PROTEIN KINASE 31-LIKE ISOFORM X1"/>
    <property type="match status" value="1"/>
</dbReference>
<evidence type="ECO:0000313" key="9">
    <source>
        <dbReference type="RefSeq" id="XP_033350172.1"/>
    </source>
</evidence>
<evidence type="ECO:0000259" key="5">
    <source>
        <dbReference type="PROSITE" id="PS50304"/>
    </source>
</evidence>
<dbReference type="InterPro" id="IPR002999">
    <property type="entry name" value="Tudor"/>
</dbReference>
<evidence type="ECO:0000256" key="3">
    <source>
        <dbReference type="ARBA" id="ARBA00022737"/>
    </source>
</evidence>
<dbReference type="CDD" id="cd09972">
    <property type="entry name" value="LOTUS_TDRD_OSKAR"/>
    <property type="match status" value="1"/>
</dbReference>
<dbReference type="AlphaFoldDB" id="A0A6J3KCJ0"/>
<keyword evidence="4" id="KW-0221">Differentiation</keyword>
<evidence type="ECO:0000313" key="8">
    <source>
        <dbReference type="RefSeq" id="XP_033350171.1"/>
    </source>
</evidence>
<feature type="domain" description="HTH OST-type" evidence="6">
    <location>
        <begin position="2"/>
        <end position="73"/>
    </location>
</feature>
<dbReference type="GO" id="GO:0007283">
    <property type="term" value="P:spermatogenesis"/>
    <property type="evidence" value="ECO:0007669"/>
    <property type="project" value="UniProtKB-KW"/>
</dbReference>
<dbReference type="Gene3D" id="2.40.50.90">
    <property type="match status" value="3"/>
</dbReference>
<dbReference type="SUPFAM" id="SSF63748">
    <property type="entry name" value="Tudor/PWWP/MBT"/>
    <property type="match status" value="3"/>
</dbReference>
<gene>
    <name evidence="8 9" type="primary">LOC117233727</name>
</gene>
<dbReference type="GeneID" id="117233727"/>
<dbReference type="Pfam" id="PF12872">
    <property type="entry name" value="OST-HTH"/>
    <property type="match status" value="1"/>
</dbReference>
<dbReference type="PANTHER" id="PTHR22948">
    <property type="entry name" value="TUDOR DOMAIN CONTAINING PROTEIN"/>
    <property type="match status" value="1"/>
</dbReference>
<dbReference type="Proteomes" id="UP000504631">
    <property type="component" value="Unplaced"/>
</dbReference>